<keyword evidence="2" id="KW-1185">Reference proteome</keyword>
<dbReference type="AlphaFoldDB" id="A0A135TMN5"/>
<accession>A0A135TMN5</accession>
<gene>
    <name evidence="1" type="ORF">CSIM01_13769</name>
</gene>
<dbReference type="OrthoDB" id="4833886at2759"/>
<name>A0A135TMN5_9PEZI</name>
<sequence length="692" mass="79767">MYRLTLSLAALPRELLVKVCEILYYDDYAASLASFSAANKTCRDAAVGVLFRTIKFTIEDGYYPGAWHSLHLDTLSCERTLRRNGVLSQVRRISIEGEPPKPQQGFDKDSRLTDIHCDYRWPEWKQGRVYAAEMGDDDARKMKDSYLERDRIYWEDYANCQWTYESSPAWVPMASLIKELSNLTDIFFACPAQFPPSLFATLKQYHPTCRIRLTEFNLLSLRDLRPDSYELDLVRSPSLYSINCTHFVDHTTVNQLNKTVLRILATMGSGLQEVHVTYDSGQRPPDELHEAAWSGVKDLEPPSPQYRASLRTFHLGWHPEMTEDSLLREWGNLVDFDALRVLRLPDPLRLKGLELLDTYSFPFLKNLVINMVDSSSMDDPEYERGEMLSRFIDRRTQLCTLEVIGWNDFDVGKHLVHPTCGFALRTLDLQSNLLDTADPFNARAVTLIAQRWPLLEDLAIRVRRSKGDKEEMAVYVALGRLRRLRKLHLRLMPMQRGWQFPEDRTVQSPRESVVPREIHGEHAENQLNPNDREDYRDLLINTAVDETLARAIFHAISTEGGISQHQNLETLQLRVDDWLWAEQLQGRRGEVTAYCSILGRPWDVLRDPRFEHRSEVSVLLVGDKFNNLRATAGMVPDLMEGLLHEVFREIWPVAEGSGPEMKHSWQTDWKSFPLSAYVHRSESGSNIGEDVG</sequence>
<proteinExistence type="predicted"/>
<dbReference type="EMBL" id="JFBX01000115">
    <property type="protein sequence ID" value="KXH49322.1"/>
    <property type="molecule type" value="Genomic_DNA"/>
</dbReference>
<protein>
    <submittedName>
        <fullName evidence="1">Uncharacterized protein</fullName>
    </submittedName>
</protein>
<reference evidence="1 2" key="1">
    <citation type="submission" date="2014-02" db="EMBL/GenBank/DDBJ databases">
        <title>The genome sequence of Colletotrichum simmondsii CBS122122.</title>
        <authorList>
            <person name="Baroncelli R."/>
            <person name="Thon M.R."/>
        </authorList>
    </citation>
    <scope>NUCLEOTIDE SEQUENCE [LARGE SCALE GENOMIC DNA]</scope>
    <source>
        <strain evidence="1 2">CBS122122</strain>
    </source>
</reference>
<organism evidence="1 2">
    <name type="scientific">Colletotrichum simmondsii</name>
    <dbReference type="NCBI Taxonomy" id="703756"/>
    <lineage>
        <taxon>Eukaryota</taxon>
        <taxon>Fungi</taxon>
        <taxon>Dikarya</taxon>
        <taxon>Ascomycota</taxon>
        <taxon>Pezizomycotina</taxon>
        <taxon>Sordariomycetes</taxon>
        <taxon>Hypocreomycetidae</taxon>
        <taxon>Glomerellales</taxon>
        <taxon>Glomerellaceae</taxon>
        <taxon>Colletotrichum</taxon>
        <taxon>Colletotrichum acutatum species complex</taxon>
    </lineage>
</organism>
<dbReference type="Proteomes" id="UP000070328">
    <property type="component" value="Unassembled WGS sequence"/>
</dbReference>
<evidence type="ECO:0000313" key="1">
    <source>
        <dbReference type="EMBL" id="KXH49322.1"/>
    </source>
</evidence>
<evidence type="ECO:0000313" key="2">
    <source>
        <dbReference type="Proteomes" id="UP000070328"/>
    </source>
</evidence>
<comment type="caution">
    <text evidence="1">The sequence shown here is derived from an EMBL/GenBank/DDBJ whole genome shotgun (WGS) entry which is preliminary data.</text>
</comment>